<keyword evidence="3" id="KW-1185">Reference proteome</keyword>
<name>A0A3L9MPK1_9FLAO</name>
<evidence type="ECO:0000313" key="3">
    <source>
        <dbReference type="Proteomes" id="UP000275348"/>
    </source>
</evidence>
<dbReference type="Pfam" id="PF12867">
    <property type="entry name" value="DinB_2"/>
    <property type="match status" value="1"/>
</dbReference>
<gene>
    <name evidence="2" type="ORF">EAH69_00040</name>
</gene>
<dbReference type="Proteomes" id="UP000275348">
    <property type="component" value="Unassembled WGS sequence"/>
</dbReference>
<protein>
    <submittedName>
        <fullName evidence="2">DinB family protein</fullName>
    </submittedName>
</protein>
<sequence>MEEHIIYLNKIRREIIDELSQHTLEQLLYIPVGYKNNIFWNAAHVLATQQLIHYYLSENKMLVDMDFIRTYKKGTFGNSAATEEDVNELMELLESTPMQLFKDYQGEKLARYRTYQTSMGVELTCIEDAIMYNNIHEAMHLGYILSLKKNIPF</sequence>
<dbReference type="InterPro" id="IPR034660">
    <property type="entry name" value="DinB/YfiT-like"/>
</dbReference>
<dbReference type="OrthoDB" id="4295522at2"/>
<comment type="caution">
    <text evidence="2">The sequence shown here is derived from an EMBL/GenBank/DDBJ whole genome shotgun (WGS) entry which is preliminary data.</text>
</comment>
<organism evidence="2 3">
    <name type="scientific">Faecalibacter macacae</name>
    <dbReference type="NCBI Taxonomy" id="1859289"/>
    <lineage>
        <taxon>Bacteria</taxon>
        <taxon>Pseudomonadati</taxon>
        <taxon>Bacteroidota</taxon>
        <taxon>Flavobacteriia</taxon>
        <taxon>Flavobacteriales</taxon>
        <taxon>Weeksellaceae</taxon>
        <taxon>Faecalibacter</taxon>
    </lineage>
</organism>
<proteinExistence type="predicted"/>
<dbReference type="Gene3D" id="1.20.120.450">
    <property type="entry name" value="dinb family like domain"/>
    <property type="match status" value="1"/>
</dbReference>
<dbReference type="SUPFAM" id="SSF109854">
    <property type="entry name" value="DinB/YfiT-like putative metalloenzymes"/>
    <property type="match status" value="1"/>
</dbReference>
<evidence type="ECO:0000259" key="1">
    <source>
        <dbReference type="Pfam" id="PF12867"/>
    </source>
</evidence>
<dbReference type="EMBL" id="RDOJ01000001">
    <property type="protein sequence ID" value="RLZ12589.1"/>
    <property type="molecule type" value="Genomic_DNA"/>
</dbReference>
<dbReference type="AlphaFoldDB" id="A0A3L9MPK1"/>
<dbReference type="RefSeq" id="WP_121933167.1">
    <property type="nucleotide sequence ID" value="NZ_RDOJ01000001.1"/>
</dbReference>
<reference evidence="2 3" key="1">
    <citation type="submission" date="2018-10" db="EMBL/GenBank/DDBJ databases">
        <authorList>
            <person name="Chen X."/>
        </authorList>
    </citation>
    <scope>NUCLEOTIDE SEQUENCE [LARGE SCALE GENOMIC DNA]</scope>
    <source>
        <strain evidence="2 3">YIM 102668</strain>
    </source>
</reference>
<dbReference type="InterPro" id="IPR024775">
    <property type="entry name" value="DinB-like"/>
</dbReference>
<accession>A0A3L9MPK1</accession>
<feature type="domain" description="DinB-like" evidence="1">
    <location>
        <begin position="10"/>
        <end position="144"/>
    </location>
</feature>
<evidence type="ECO:0000313" key="2">
    <source>
        <dbReference type="EMBL" id="RLZ12589.1"/>
    </source>
</evidence>